<keyword evidence="2" id="KW-0378">Hydrolase</keyword>
<sequence length="264" mass="29255">MRCETPALSLFHLVGDPSRRAWRDQEAATRPRTRVAAQATGSAYAHRTSWQLAHDVEALRVALGEEWLHYLGNSYGIYGQTYAELFPDRVGRMYLDGVTDYTQPGLAGWLACYALTHERQLTRFRDWCEVAARAERGPLPKPGRPGSGVLTLGEPRVGMPVGMNPPRQAMLAGTRDGGVTTFATELGEPEPEPPGTVRNALLCHDFLPDVPGFTELRGMERRLRELARGSAGCPRGWRWAAASASPVRRRSRRGPSPRRGCHRS</sequence>
<dbReference type="AlphaFoldDB" id="A0A1I5WX36"/>
<protein>
    <submittedName>
        <fullName evidence="2">Alpha/beta hydrolase fold</fullName>
    </submittedName>
</protein>
<name>A0A1I5WX36_9PSEU</name>
<dbReference type="SUPFAM" id="SSF53474">
    <property type="entry name" value="alpha/beta-Hydrolases"/>
    <property type="match status" value="1"/>
</dbReference>
<evidence type="ECO:0000256" key="1">
    <source>
        <dbReference type="SAM" id="MobiDB-lite"/>
    </source>
</evidence>
<feature type="compositionally biased region" description="Basic residues" evidence="1">
    <location>
        <begin position="247"/>
        <end position="264"/>
    </location>
</feature>
<feature type="region of interest" description="Disordered" evidence="1">
    <location>
        <begin position="241"/>
        <end position="264"/>
    </location>
</feature>
<dbReference type="STRING" id="587909.SAMN05421810_105318"/>
<reference evidence="3" key="1">
    <citation type="submission" date="2016-10" db="EMBL/GenBank/DDBJ databases">
        <authorList>
            <person name="Varghese N."/>
            <person name="Submissions S."/>
        </authorList>
    </citation>
    <scope>NUCLEOTIDE SEQUENCE [LARGE SCALE GENOMIC DNA]</scope>
    <source>
        <strain evidence="3">CGMCC 4.5579</strain>
    </source>
</reference>
<keyword evidence="3" id="KW-1185">Reference proteome</keyword>
<dbReference type="Gene3D" id="3.40.50.1820">
    <property type="entry name" value="alpha/beta hydrolase"/>
    <property type="match status" value="1"/>
</dbReference>
<proteinExistence type="predicted"/>
<evidence type="ECO:0000313" key="3">
    <source>
        <dbReference type="Proteomes" id="UP000198727"/>
    </source>
</evidence>
<gene>
    <name evidence="2" type="ORF">SAMN05421810_105318</name>
</gene>
<dbReference type="RefSeq" id="WP_341770813.1">
    <property type="nucleotide sequence ID" value="NZ_FOWW01000005.1"/>
</dbReference>
<dbReference type="GO" id="GO:0016787">
    <property type="term" value="F:hydrolase activity"/>
    <property type="evidence" value="ECO:0007669"/>
    <property type="project" value="UniProtKB-KW"/>
</dbReference>
<accession>A0A1I5WX36</accession>
<evidence type="ECO:0000313" key="2">
    <source>
        <dbReference type="EMBL" id="SFQ24191.1"/>
    </source>
</evidence>
<dbReference type="EMBL" id="FOWW01000005">
    <property type="protein sequence ID" value="SFQ24191.1"/>
    <property type="molecule type" value="Genomic_DNA"/>
</dbReference>
<dbReference type="InterPro" id="IPR029058">
    <property type="entry name" value="AB_hydrolase_fold"/>
</dbReference>
<organism evidence="2 3">
    <name type="scientific">Amycolatopsis arida</name>
    <dbReference type="NCBI Taxonomy" id="587909"/>
    <lineage>
        <taxon>Bacteria</taxon>
        <taxon>Bacillati</taxon>
        <taxon>Actinomycetota</taxon>
        <taxon>Actinomycetes</taxon>
        <taxon>Pseudonocardiales</taxon>
        <taxon>Pseudonocardiaceae</taxon>
        <taxon>Amycolatopsis</taxon>
    </lineage>
</organism>
<dbReference type="Proteomes" id="UP000198727">
    <property type="component" value="Unassembled WGS sequence"/>
</dbReference>